<keyword evidence="3 7" id="KW-0812">Transmembrane</keyword>
<evidence type="ECO:0000256" key="7">
    <source>
        <dbReference type="SAM" id="Phobius"/>
    </source>
</evidence>
<feature type="region of interest" description="Disordered" evidence="6">
    <location>
        <begin position="20"/>
        <end position="54"/>
    </location>
</feature>
<evidence type="ECO:0000256" key="4">
    <source>
        <dbReference type="ARBA" id="ARBA00022989"/>
    </source>
</evidence>
<sequence length="224" mass="24540">MTTAFPGWYDDPAGLTKQRYWDGEEWDGRPEGGGRWPDPVAPEPRVASTTQDGEPLARWGRRGAALVVDWLLVFLLWAPVARLWGLDVIGAWFDGVDGARDEPVVELSTWGAVSLAVVGAAVHFAYVVGFLLWKQATPGKLLTGLRVRRRADPGPLSFGTAALRWFAQFGPARLAYHPVALVVVAVLAVLDHGWPLWDRNRQALHDKVAGTQVVRCSSTPRLSG</sequence>
<evidence type="ECO:0000313" key="10">
    <source>
        <dbReference type="Proteomes" id="UP001589750"/>
    </source>
</evidence>
<reference evidence="9 10" key="1">
    <citation type="submission" date="2024-09" db="EMBL/GenBank/DDBJ databases">
        <authorList>
            <person name="Sun Q."/>
            <person name="Mori K."/>
        </authorList>
    </citation>
    <scope>NUCLEOTIDE SEQUENCE [LARGE SCALE GENOMIC DNA]</scope>
    <source>
        <strain evidence="9 10">JCM 9626</strain>
    </source>
</reference>
<keyword evidence="10" id="KW-1185">Reference proteome</keyword>
<evidence type="ECO:0000256" key="3">
    <source>
        <dbReference type="ARBA" id="ARBA00022692"/>
    </source>
</evidence>
<dbReference type="Pfam" id="PF06271">
    <property type="entry name" value="RDD"/>
    <property type="match status" value="1"/>
</dbReference>
<evidence type="ECO:0000256" key="5">
    <source>
        <dbReference type="ARBA" id="ARBA00023136"/>
    </source>
</evidence>
<dbReference type="Proteomes" id="UP001589750">
    <property type="component" value="Unassembled WGS sequence"/>
</dbReference>
<comment type="caution">
    <text evidence="9">The sequence shown here is derived from an EMBL/GenBank/DDBJ whole genome shotgun (WGS) entry which is preliminary data.</text>
</comment>
<keyword evidence="2" id="KW-1003">Cell membrane</keyword>
<keyword evidence="4 7" id="KW-1133">Transmembrane helix</keyword>
<dbReference type="RefSeq" id="WP_140007945.1">
    <property type="nucleotide sequence ID" value="NZ_JBHMDG010000012.1"/>
</dbReference>
<dbReference type="PANTHER" id="PTHR36115">
    <property type="entry name" value="PROLINE-RICH ANTIGEN HOMOLOG-RELATED"/>
    <property type="match status" value="1"/>
</dbReference>
<dbReference type="InterPro" id="IPR051791">
    <property type="entry name" value="Pra-immunoreactive"/>
</dbReference>
<comment type="subcellular location">
    <subcellularLocation>
        <location evidence="1">Cell membrane</location>
        <topology evidence="1">Multi-pass membrane protein</topology>
    </subcellularLocation>
</comment>
<feature type="compositionally biased region" description="Basic and acidic residues" evidence="6">
    <location>
        <begin position="20"/>
        <end position="32"/>
    </location>
</feature>
<evidence type="ECO:0000256" key="1">
    <source>
        <dbReference type="ARBA" id="ARBA00004651"/>
    </source>
</evidence>
<protein>
    <submittedName>
        <fullName evidence="9">RDD family protein</fullName>
    </submittedName>
</protein>
<evidence type="ECO:0000256" key="6">
    <source>
        <dbReference type="SAM" id="MobiDB-lite"/>
    </source>
</evidence>
<evidence type="ECO:0000259" key="8">
    <source>
        <dbReference type="Pfam" id="PF06271"/>
    </source>
</evidence>
<feature type="transmembrane region" description="Helical" evidence="7">
    <location>
        <begin position="64"/>
        <end position="84"/>
    </location>
</feature>
<dbReference type="InterPro" id="IPR010432">
    <property type="entry name" value="RDD"/>
</dbReference>
<evidence type="ECO:0000256" key="2">
    <source>
        <dbReference type="ARBA" id="ARBA00022475"/>
    </source>
</evidence>
<evidence type="ECO:0000313" key="9">
    <source>
        <dbReference type="EMBL" id="MFB9313416.1"/>
    </source>
</evidence>
<accession>A0ABV5K9T4</accession>
<feature type="domain" description="RDD" evidence="8">
    <location>
        <begin position="57"/>
        <end position="210"/>
    </location>
</feature>
<feature type="transmembrane region" description="Helical" evidence="7">
    <location>
        <begin position="110"/>
        <end position="133"/>
    </location>
</feature>
<organism evidence="9 10">
    <name type="scientific">Nocardioides plantarum</name>
    <dbReference type="NCBI Taxonomy" id="29299"/>
    <lineage>
        <taxon>Bacteria</taxon>
        <taxon>Bacillati</taxon>
        <taxon>Actinomycetota</taxon>
        <taxon>Actinomycetes</taxon>
        <taxon>Propionibacteriales</taxon>
        <taxon>Nocardioidaceae</taxon>
        <taxon>Nocardioides</taxon>
    </lineage>
</organism>
<proteinExistence type="predicted"/>
<name>A0ABV5K9T4_9ACTN</name>
<dbReference type="EMBL" id="JBHMDG010000012">
    <property type="protein sequence ID" value="MFB9313416.1"/>
    <property type="molecule type" value="Genomic_DNA"/>
</dbReference>
<feature type="transmembrane region" description="Helical" evidence="7">
    <location>
        <begin position="176"/>
        <end position="197"/>
    </location>
</feature>
<keyword evidence="5 7" id="KW-0472">Membrane</keyword>
<gene>
    <name evidence="9" type="ORF">ACFFRI_10210</name>
</gene>